<evidence type="ECO:0000313" key="1">
    <source>
        <dbReference type="EMBL" id="KAI4348908.1"/>
    </source>
</evidence>
<reference evidence="1 2" key="1">
    <citation type="journal article" date="2022" name="DNA Res.">
        <title>Chromosomal-level genome assembly of the orchid tree Bauhinia variegata (Leguminosae; Cercidoideae) supports the allotetraploid origin hypothesis of Bauhinia.</title>
        <authorList>
            <person name="Zhong Y."/>
            <person name="Chen Y."/>
            <person name="Zheng D."/>
            <person name="Pang J."/>
            <person name="Liu Y."/>
            <person name="Luo S."/>
            <person name="Meng S."/>
            <person name="Qian L."/>
            <person name="Wei D."/>
            <person name="Dai S."/>
            <person name="Zhou R."/>
        </authorList>
    </citation>
    <scope>NUCLEOTIDE SEQUENCE [LARGE SCALE GENOMIC DNA]</scope>
    <source>
        <strain evidence="1">BV-YZ2020</strain>
    </source>
</reference>
<gene>
    <name evidence="1" type="ORF">L6164_009572</name>
</gene>
<proteinExistence type="predicted"/>
<protein>
    <submittedName>
        <fullName evidence="1">Uncharacterized protein</fullName>
    </submittedName>
</protein>
<keyword evidence="2" id="KW-1185">Reference proteome</keyword>
<dbReference type="EMBL" id="CM039429">
    <property type="protein sequence ID" value="KAI4348908.1"/>
    <property type="molecule type" value="Genomic_DNA"/>
</dbReference>
<dbReference type="Proteomes" id="UP000828941">
    <property type="component" value="Chromosome 4"/>
</dbReference>
<sequence length="170" mass="18694">MDDSTRLTLNLGSTTPPSSLSLRRRNSIAASMVVPTTVRPSPLSLADFEPLSLKSSLSSYTSLKDMLPSNSIAINSPRSPTAMVSSGYEIPIRNRLVKQAAWAYRQPMSSSDSCSTCPDFIRRLWQRLSSSSNNSNPLSACLAFVTQHLVLGITRVFDRMLRVIRGQQTT</sequence>
<evidence type="ECO:0000313" key="2">
    <source>
        <dbReference type="Proteomes" id="UP000828941"/>
    </source>
</evidence>
<organism evidence="1 2">
    <name type="scientific">Bauhinia variegata</name>
    <name type="common">Purple orchid tree</name>
    <name type="synonym">Phanera variegata</name>
    <dbReference type="NCBI Taxonomy" id="167791"/>
    <lineage>
        <taxon>Eukaryota</taxon>
        <taxon>Viridiplantae</taxon>
        <taxon>Streptophyta</taxon>
        <taxon>Embryophyta</taxon>
        <taxon>Tracheophyta</taxon>
        <taxon>Spermatophyta</taxon>
        <taxon>Magnoliopsida</taxon>
        <taxon>eudicotyledons</taxon>
        <taxon>Gunneridae</taxon>
        <taxon>Pentapetalae</taxon>
        <taxon>rosids</taxon>
        <taxon>fabids</taxon>
        <taxon>Fabales</taxon>
        <taxon>Fabaceae</taxon>
        <taxon>Cercidoideae</taxon>
        <taxon>Cercideae</taxon>
        <taxon>Bauhiniinae</taxon>
        <taxon>Bauhinia</taxon>
    </lineage>
</organism>
<comment type="caution">
    <text evidence="1">The sequence shown here is derived from an EMBL/GenBank/DDBJ whole genome shotgun (WGS) entry which is preliminary data.</text>
</comment>
<name>A0ACB9PKI6_BAUVA</name>
<accession>A0ACB9PKI6</accession>